<dbReference type="SUPFAM" id="SSF51445">
    <property type="entry name" value="(Trans)glycosidases"/>
    <property type="match status" value="1"/>
</dbReference>
<evidence type="ECO:0000256" key="7">
    <source>
        <dbReference type="PIRSR" id="PIRSR018168-3"/>
    </source>
</evidence>
<feature type="binding site" evidence="6">
    <location>
        <position position="257"/>
    </location>
    <ligand>
        <name>substrate</name>
    </ligand>
</feature>
<keyword evidence="4" id="KW-0732">Signal</keyword>
<keyword evidence="4" id="KW-0964">Secreted</keyword>
<dbReference type="InterPro" id="IPR016714">
    <property type="entry name" value="MANB/E"/>
</dbReference>
<protein>
    <recommendedName>
        <fullName evidence="4">Mannan endo-1,4-beta-mannosidase</fullName>
        <ecNumber evidence="4">3.2.1.78</ecNumber>
    </recommendedName>
</protein>
<dbReference type="InterPro" id="IPR022790">
    <property type="entry name" value="GH26_dom"/>
</dbReference>
<dbReference type="Gene3D" id="3.20.20.80">
    <property type="entry name" value="Glycosidases"/>
    <property type="match status" value="1"/>
</dbReference>
<dbReference type="GO" id="GO:0016985">
    <property type="term" value="F:mannan endo-1,4-beta-mannosidase activity"/>
    <property type="evidence" value="ECO:0007669"/>
    <property type="project" value="UniProtKB-UniRule"/>
</dbReference>
<organism evidence="10 11">
    <name type="scientific">Flammeovirga aprica JL-4</name>
    <dbReference type="NCBI Taxonomy" id="694437"/>
    <lineage>
        <taxon>Bacteria</taxon>
        <taxon>Pseudomonadati</taxon>
        <taxon>Bacteroidota</taxon>
        <taxon>Cytophagia</taxon>
        <taxon>Cytophagales</taxon>
        <taxon>Flammeovirgaceae</taxon>
        <taxon>Flammeovirga</taxon>
    </lineage>
</organism>
<feature type="binding site" evidence="6">
    <location>
        <position position="126"/>
    </location>
    <ligand>
        <name>substrate</name>
    </ligand>
</feature>
<comment type="subcellular location">
    <subcellularLocation>
        <location evidence="4">Secreted</location>
    </subcellularLocation>
</comment>
<dbReference type="InterPro" id="IPR000805">
    <property type="entry name" value="Glyco_hydro_26"/>
</dbReference>
<name>A0A7X9RYY0_9BACT</name>
<evidence type="ECO:0000313" key="10">
    <source>
        <dbReference type="EMBL" id="NME71197.1"/>
    </source>
</evidence>
<evidence type="ECO:0000256" key="1">
    <source>
        <dbReference type="ARBA" id="ARBA00007754"/>
    </source>
</evidence>
<dbReference type="AlphaFoldDB" id="A0A7X9RYY0"/>
<comment type="similarity">
    <text evidence="1 4 8">Belongs to the glycosyl hydrolase 26 family.</text>
</comment>
<dbReference type="InterPro" id="IPR017853">
    <property type="entry name" value="GH"/>
</dbReference>
<dbReference type="GO" id="GO:0005576">
    <property type="term" value="C:extracellular region"/>
    <property type="evidence" value="ECO:0007669"/>
    <property type="project" value="UniProtKB-SubCell"/>
</dbReference>
<dbReference type="PROSITE" id="PS51764">
    <property type="entry name" value="GH26"/>
    <property type="match status" value="1"/>
</dbReference>
<reference evidence="10 11" key="1">
    <citation type="submission" date="2020-04" db="EMBL/GenBank/DDBJ databases">
        <title>Flammeovirga sp. SR4, a novel species isolated from seawater.</title>
        <authorList>
            <person name="Wang X."/>
        </authorList>
    </citation>
    <scope>NUCLEOTIDE SEQUENCE [LARGE SCALE GENOMIC DNA]</scope>
    <source>
        <strain evidence="10 11">ATCC 23126</strain>
    </source>
</reference>
<dbReference type="PIRSF" id="PIRSF018168">
    <property type="entry name" value="Mannan-1_4-beta-mannosidase"/>
    <property type="match status" value="1"/>
</dbReference>
<keyword evidence="2 4" id="KW-0378">Hydrolase</keyword>
<sequence length="376" mass="44015">MKKILLTSLLFCFFSIGSNATNTNEDPKLNDKKATQPTIELYQQLNRVSQNGQTIFGHQDDLAYGYHWWGDNSDVKQVTGDYPGLYGWDMGKIGNEKNLDGVAFEDIKKYIREAYARGGVTTLSWHMINLKEQTSSWDTTRVVHEMLKGGKYHKDFIQKLDLFADFVNDLEVNGEKIPLLFRPWHEHNGSWFWWGGKNVSIEDYKALWQFTVKYLRDKKKIHHLIYVYSTDAFQTKEEYLERFPGDEYVDILGFDDYGAFRSYADEAREQWIINELEIVAKLADEKGKICAFTESGLEAVTDDTFFTQKLLPKLNHNEWTKKAAYVMLWRNANYQKEQRDHFYVPYKGHSSAKDFIQFTEDPSILLESDLMKVKEN</sequence>
<keyword evidence="11" id="KW-1185">Reference proteome</keyword>
<keyword evidence="3 4" id="KW-0326">Glycosidase</keyword>
<evidence type="ECO:0000256" key="4">
    <source>
        <dbReference type="PIRNR" id="PIRNR018168"/>
    </source>
</evidence>
<evidence type="ECO:0000256" key="8">
    <source>
        <dbReference type="PROSITE-ProRule" id="PRU01100"/>
    </source>
</evidence>
<dbReference type="PANTHER" id="PTHR40079">
    <property type="entry name" value="MANNAN ENDO-1,4-BETA-MANNOSIDASE E-RELATED"/>
    <property type="match status" value="1"/>
</dbReference>
<accession>A0A7X9RYY0</accession>
<evidence type="ECO:0000256" key="2">
    <source>
        <dbReference type="ARBA" id="ARBA00022801"/>
    </source>
</evidence>
<feature type="active site" description="Nucleophile" evidence="5 8">
    <location>
        <position position="294"/>
    </location>
</feature>
<comment type="catalytic activity">
    <reaction evidence="4">
        <text>Random hydrolysis of (1-&gt;4)-beta-D-mannosidic linkages in mannans, galactomannans and glucomannans.</text>
        <dbReference type="EC" id="3.2.1.78"/>
    </reaction>
</comment>
<feature type="binding site" evidence="6">
    <location>
        <position position="191"/>
    </location>
    <ligand>
        <name>substrate</name>
    </ligand>
</feature>
<dbReference type="EC" id="3.2.1.78" evidence="4"/>
<feature type="active site" description="Proton donor" evidence="5 8">
    <location>
        <position position="186"/>
    </location>
</feature>
<keyword evidence="4" id="KW-0119">Carbohydrate metabolism</keyword>
<evidence type="ECO:0000256" key="6">
    <source>
        <dbReference type="PIRSR" id="PIRSR018168-2"/>
    </source>
</evidence>
<dbReference type="RefSeq" id="WP_169659419.1">
    <property type="nucleotide sequence ID" value="NZ_JABANE010000089.1"/>
</dbReference>
<evidence type="ECO:0000256" key="3">
    <source>
        <dbReference type="ARBA" id="ARBA00023295"/>
    </source>
</evidence>
<feature type="domain" description="GH26" evidence="9">
    <location>
        <begin position="36"/>
        <end position="368"/>
    </location>
</feature>
<dbReference type="Pfam" id="PF02156">
    <property type="entry name" value="Glyco_hydro_26"/>
    <property type="match status" value="1"/>
</dbReference>
<dbReference type="PANTHER" id="PTHR40079:SF4">
    <property type="entry name" value="GH26 DOMAIN-CONTAINING PROTEIN-RELATED"/>
    <property type="match status" value="1"/>
</dbReference>
<dbReference type="GO" id="GO:0006080">
    <property type="term" value="P:substituted mannan metabolic process"/>
    <property type="evidence" value="ECO:0007669"/>
    <property type="project" value="UniProtKB-UniRule"/>
</dbReference>
<feature type="site" description="Plays an important role in maintaining the position of the catalytic nucleophile" evidence="7">
    <location>
        <position position="185"/>
    </location>
</feature>
<feature type="chain" id="PRO_5031674744" description="Mannan endo-1,4-beta-mannosidase" evidence="4">
    <location>
        <begin position="21"/>
        <end position="376"/>
    </location>
</feature>
<comment type="caution">
    <text evidence="10">The sequence shown here is derived from an EMBL/GenBank/DDBJ whole genome shotgun (WGS) entry which is preliminary data.</text>
</comment>
<proteinExistence type="inferred from homology"/>
<evidence type="ECO:0000259" key="9">
    <source>
        <dbReference type="PROSITE" id="PS51764"/>
    </source>
</evidence>
<dbReference type="Proteomes" id="UP000576082">
    <property type="component" value="Unassembled WGS sequence"/>
</dbReference>
<gene>
    <name evidence="10" type="ORF">HHU12_24750</name>
</gene>
<dbReference type="PRINTS" id="PR00739">
    <property type="entry name" value="GLHYDRLASE26"/>
</dbReference>
<dbReference type="EMBL" id="JABANE010000089">
    <property type="protein sequence ID" value="NME71197.1"/>
    <property type="molecule type" value="Genomic_DNA"/>
</dbReference>
<evidence type="ECO:0000313" key="11">
    <source>
        <dbReference type="Proteomes" id="UP000576082"/>
    </source>
</evidence>
<feature type="signal peptide" evidence="4">
    <location>
        <begin position="1"/>
        <end position="20"/>
    </location>
</feature>
<evidence type="ECO:0000256" key="5">
    <source>
        <dbReference type="PIRSR" id="PIRSR018168-1"/>
    </source>
</evidence>